<protein>
    <submittedName>
        <fullName evidence="1">Uncharacterized protein</fullName>
    </submittedName>
</protein>
<dbReference type="EMBL" id="JAPMOS010000607">
    <property type="protein sequence ID" value="KAJ4452370.1"/>
    <property type="molecule type" value="Genomic_DNA"/>
</dbReference>
<dbReference type="Proteomes" id="UP001141327">
    <property type="component" value="Unassembled WGS sequence"/>
</dbReference>
<accession>A0ABQ8U6F4</accession>
<proteinExistence type="predicted"/>
<evidence type="ECO:0000313" key="2">
    <source>
        <dbReference type="Proteomes" id="UP001141327"/>
    </source>
</evidence>
<keyword evidence="2" id="KW-1185">Reference proteome</keyword>
<reference evidence="1" key="1">
    <citation type="journal article" date="2022" name="bioRxiv">
        <title>Genomics of Preaxostyla Flagellates Illuminates Evolutionary Transitions and the Path Towards Mitochondrial Loss.</title>
        <authorList>
            <person name="Novak L.V.F."/>
            <person name="Treitli S.C."/>
            <person name="Pyrih J."/>
            <person name="Halakuc P."/>
            <person name="Pipaliya S.V."/>
            <person name="Vacek V."/>
            <person name="Brzon O."/>
            <person name="Soukal P."/>
            <person name="Eme L."/>
            <person name="Dacks J.B."/>
            <person name="Karnkowska A."/>
            <person name="Elias M."/>
            <person name="Hampl V."/>
        </authorList>
    </citation>
    <scope>NUCLEOTIDE SEQUENCE</scope>
    <source>
        <strain evidence="1">RCP-MX</strain>
    </source>
</reference>
<organism evidence="1 2">
    <name type="scientific">Paratrimastix pyriformis</name>
    <dbReference type="NCBI Taxonomy" id="342808"/>
    <lineage>
        <taxon>Eukaryota</taxon>
        <taxon>Metamonada</taxon>
        <taxon>Preaxostyla</taxon>
        <taxon>Paratrimastigidae</taxon>
        <taxon>Paratrimastix</taxon>
    </lineage>
</organism>
<comment type="caution">
    <text evidence="1">The sequence shown here is derived from an EMBL/GenBank/DDBJ whole genome shotgun (WGS) entry which is preliminary data.</text>
</comment>
<gene>
    <name evidence="1" type="ORF">PAPYR_13525</name>
</gene>
<name>A0ABQ8U6F4_9EUKA</name>
<evidence type="ECO:0000313" key="1">
    <source>
        <dbReference type="EMBL" id="KAJ4452370.1"/>
    </source>
</evidence>
<sequence length="75" mass="8126">MQLLSTTTALPGGGRPLVPARVLRLMNVLHFPEPADDGGMRAIFSYIVQVSSLASLPPALGLFQRRLSRDPAARR</sequence>